<dbReference type="Gene3D" id="1.20.5.930">
    <property type="entry name" value="Bicelle-embedded integrin alpha(iib) transmembrane segment"/>
    <property type="match status" value="1"/>
</dbReference>
<dbReference type="GO" id="GO:0007157">
    <property type="term" value="P:heterophilic cell-cell adhesion via plasma membrane cell adhesion molecules"/>
    <property type="evidence" value="ECO:0007669"/>
    <property type="project" value="UniProtKB-ARBA"/>
</dbReference>
<dbReference type="PANTHER" id="PTHR23220:SF122">
    <property type="entry name" value="INTEGRIN ALPHA-PS1"/>
    <property type="match status" value="1"/>
</dbReference>
<feature type="repeat" description="FG-GAP" evidence="12">
    <location>
        <begin position="115"/>
        <end position="174"/>
    </location>
</feature>
<dbReference type="Gene3D" id="2.60.40.1530">
    <property type="entry name" value="ntegrin, alpha v. Chain A, domain 4"/>
    <property type="match status" value="1"/>
</dbReference>
<evidence type="ECO:0000256" key="6">
    <source>
        <dbReference type="ARBA" id="ARBA00022889"/>
    </source>
</evidence>
<feature type="domain" description="Integrin alpha first immunoglubulin-like" evidence="14">
    <location>
        <begin position="282"/>
        <end position="434"/>
    </location>
</feature>
<dbReference type="Pfam" id="PF08441">
    <property type="entry name" value="Integrin_A_Ig_1"/>
    <property type="match status" value="1"/>
</dbReference>
<evidence type="ECO:0000259" key="16">
    <source>
        <dbReference type="Pfam" id="PF20806"/>
    </source>
</evidence>
<dbReference type="InParanoid" id="A0A1W4WG02"/>
<feature type="repeat" description="FG-GAP" evidence="12">
    <location>
        <begin position="234"/>
        <end position="297"/>
    </location>
</feature>
<dbReference type="SUPFAM" id="SSF69318">
    <property type="entry name" value="Integrin alpha N-terminal domain"/>
    <property type="match status" value="1"/>
</dbReference>
<evidence type="ECO:0000313" key="17">
    <source>
        <dbReference type="Proteomes" id="UP000192223"/>
    </source>
</evidence>
<keyword evidence="6 13" id="KW-0130">Cell adhesion</keyword>
<dbReference type="RefSeq" id="XP_018318940.1">
    <property type="nucleotide sequence ID" value="XM_018463438.2"/>
</dbReference>
<evidence type="ECO:0000256" key="8">
    <source>
        <dbReference type="ARBA" id="ARBA00023037"/>
    </source>
</evidence>
<comment type="subcellular location">
    <subcellularLocation>
        <location evidence="1 13">Membrane</location>
        <topology evidence="1 13">Single-pass type I membrane protein</topology>
    </subcellularLocation>
</comment>
<feature type="non-terminal residue" evidence="18">
    <location>
        <position position="1"/>
    </location>
</feature>
<dbReference type="SMART" id="SM00191">
    <property type="entry name" value="Int_alpha"/>
    <property type="match status" value="4"/>
</dbReference>
<dbReference type="InterPro" id="IPR018184">
    <property type="entry name" value="Integrin_alpha_C_CS"/>
</dbReference>
<dbReference type="InterPro" id="IPR013649">
    <property type="entry name" value="Integrin_alpha_Ig-like_1"/>
</dbReference>
<feature type="domain" description="Integrin alpha second immunoglobulin-like" evidence="15">
    <location>
        <begin position="436"/>
        <end position="573"/>
    </location>
</feature>
<dbReference type="AlphaFoldDB" id="A0A1W4WG02"/>
<evidence type="ECO:0000256" key="9">
    <source>
        <dbReference type="ARBA" id="ARBA00023136"/>
    </source>
</evidence>
<dbReference type="GeneID" id="108732568"/>
<evidence type="ECO:0000256" key="5">
    <source>
        <dbReference type="ARBA" id="ARBA00022737"/>
    </source>
</evidence>
<dbReference type="KEGG" id="apln:108732568"/>
<feature type="domain" description="Integrin alpha third immunoglobulin-like" evidence="16">
    <location>
        <begin position="591"/>
        <end position="813"/>
    </location>
</feature>
<dbReference type="InterPro" id="IPR013517">
    <property type="entry name" value="FG-GAP"/>
</dbReference>
<dbReference type="GO" id="GO:0033627">
    <property type="term" value="P:cell adhesion mediated by integrin"/>
    <property type="evidence" value="ECO:0007669"/>
    <property type="project" value="TreeGrafter"/>
</dbReference>
<keyword evidence="8 13" id="KW-0401">Integrin</keyword>
<dbReference type="InterPro" id="IPR000413">
    <property type="entry name" value="Integrin_alpha"/>
</dbReference>
<proteinExistence type="inferred from homology"/>
<protein>
    <submittedName>
        <fullName evidence="18">Integrin alpha-PS1-like</fullName>
    </submittedName>
</protein>
<dbReference type="FunCoup" id="A0A1W4WG02">
    <property type="interactions" value="222"/>
</dbReference>
<name>A0A1W4WG02_AGRPL</name>
<evidence type="ECO:0000256" key="1">
    <source>
        <dbReference type="ARBA" id="ARBA00004479"/>
    </source>
</evidence>
<dbReference type="GO" id="GO:0005178">
    <property type="term" value="F:integrin binding"/>
    <property type="evidence" value="ECO:0007669"/>
    <property type="project" value="TreeGrafter"/>
</dbReference>
<dbReference type="GO" id="GO:0008305">
    <property type="term" value="C:integrin complex"/>
    <property type="evidence" value="ECO:0007669"/>
    <property type="project" value="InterPro"/>
</dbReference>
<keyword evidence="7 13" id="KW-1133">Transmembrane helix</keyword>
<dbReference type="GO" id="GO:0009897">
    <property type="term" value="C:external side of plasma membrane"/>
    <property type="evidence" value="ECO:0007669"/>
    <property type="project" value="TreeGrafter"/>
</dbReference>
<dbReference type="PROSITE" id="PS00242">
    <property type="entry name" value="INTEGRIN_ALPHA"/>
    <property type="match status" value="1"/>
</dbReference>
<keyword evidence="10 13" id="KW-0675">Receptor</keyword>
<dbReference type="InterPro" id="IPR013519">
    <property type="entry name" value="Int_alpha_beta-p"/>
</dbReference>
<sequence length="893" mass="99773">YSNYKKFGFCQTGTSLALLSDGTTLLGSPGPYTWRGTLFVISLGVDFLSRNHDVFVGPLNDTPEPIDKYSYLGMSVTAGRFFREHPLSYAGGAPRSKDYGQVYILNTLKNQLQMNISLVLDGEQIASSFGYEILAADVNNDGFDDLFVGAPFYFSRTKGGAVYIYHNLRNCTTTTDCKSDLVLKGTLESRFGFSMASLGDINRDGYTDIAIGAPYEGNGAIYIYLGSKDGLIPQHSQKIHPEWTGVKTLGYSLSGGVDIDNNGYPDLLSGAFESDAALLFRARPIIDIETSIEGKELKNIDMSKTGCRKEPDSSNTCLSFRSCFKINAAEAKTSLNGVVVRYAIEAETFEKKFSRVWFKNPDPNIRHSYKVEHITLNERKKGHCSEETVYIKENTRDILSPIKFRVNYTLANHEPHSAILNQTSVKNFEATFQKDCGSDDICQSKLILNAALLLKEMNETEYLLNLGGLDEFILEANVSNLGESAYEAQLYVMHPISLSYISLADKSGNIKCTLKNDTVVVCNLGNPFPTNKNVNLRLRFETKPLINKENELKFNIIVNSTSEELSDQTTASLTAIIRKKAELKIISAATSYVMYGGEVKGESAMKYFDDIGSRVWHTYQVVNDGPWRVTDLEVDIQWPWQVANDKVQGKWLLYLEDIPQIEGKEKDYCFVTPSQGVNVLNLTNRFESGEDSPPDNLLAPPSFNQTGLVSSLAFLPPARRRKRDVEYVVKPITVTGKDGKKRQIVAMDCNRMTAKCITIKCYIAQIDKGEEATIRIKSRLWNSTLVEDYSKVDWVTISSHAELKIPDSTIEQDNWLDDSAMAETLAYPDLLIQSDTGVPLWVIIAAVVTGLLLLLIVIFVLWKIGFFKRKRISDPTLSGNLTKQNEQETLLNK</sequence>
<dbReference type="PROSITE" id="PS51470">
    <property type="entry name" value="FG_GAP"/>
    <property type="match status" value="3"/>
</dbReference>
<keyword evidence="9 13" id="KW-0472">Membrane</keyword>
<evidence type="ECO:0000313" key="18">
    <source>
        <dbReference type="RefSeq" id="XP_018318940.1"/>
    </source>
</evidence>
<evidence type="ECO:0000259" key="15">
    <source>
        <dbReference type="Pfam" id="PF20805"/>
    </source>
</evidence>
<feature type="transmembrane region" description="Helical" evidence="13">
    <location>
        <begin position="840"/>
        <end position="862"/>
    </location>
</feature>
<evidence type="ECO:0000256" key="7">
    <source>
        <dbReference type="ARBA" id="ARBA00022989"/>
    </source>
</evidence>
<feature type="repeat" description="FG-GAP" evidence="12">
    <location>
        <begin position="178"/>
        <end position="233"/>
    </location>
</feature>
<dbReference type="InterPro" id="IPR032695">
    <property type="entry name" value="Integrin_dom_sf"/>
</dbReference>
<dbReference type="PANTHER" id="PTHR23220">
    <property type="entry name" value="INTEGRIN ALPHA"/>
    <property type="match status" value="1"/>
</dbReference>
<dbReference type="STRING" id="224129.A0A1W4WG02"/>
<dbReference type="GO" id="GO:0048513">
    <property type="term" value="P:animal organ development"/>
    <property type="evidence" value="ECO:0007669"/>
    <property type="project" value="UniProtKB-ARBA"/>
</dbReference>
<evidence type="ECO:0000259" key="14">
    <source>
        <dbReference type="Pfam" id="PF08441"/>
    </source>
</evidence>
<keyword evidence="5" id="KW-0677">Repeat</keyword>
<reference evidence="18" key="1">
    <citation type="submission" date="2025-08" db="UniProtKB">
        <authorList>
            <consortium name="RefSeq"/>
        </authorList>
    </citation>
    <scope>IDENTIFICATION</scope>
    <source>
        <tissue evidence="18">Entire body</tissue>
    </source>
</reference>
<evidence type="ECO:0000256" key="10">
    <source>
        <dbReference type="ARBA" id="ARBA00023170"/>
    </source>
</evidence>
<dbReference type="InterPro" id="IPR048286">
    <property type="entry name" value="Integrin_alpha_Ig-like_3"/>
</dbReference>
<dbReference type="InterPro" id="IPR048285">
    <property type="entry name" value="Integrin_alpha_Ig-like_2"/>
</dbReference>
<dbReference type="Pfam" id="PF20805">
    <property type="entry name" value="Integrin_A_Ig_2"/>
    <property type="match status" value="1"/>
</dbReference>
<dbReference type="Gene3D" id="2.130.10.130">
    <property type="entry name" value="Integrin alpha, N-terminal"/>
    <property type="match status" value="1"/>
</dbReference>
<keyword evidence="4" id="KW-0732">Signal</keyword>
<dbReference type="Gene3D" id="2.60.40.1510">
    <property type="entry name" value="ntegrin, alpha v. Chain A, domain 3"/>
    <property type="match status" value="1"/>
</dbReference>
<accession>A0A1W4WG02</accession>
<evidence type="ECO:0000256" key="2">
    <source>
        <dbReference type="ARBA" id="ARBA00008054"/>
    </source>
</evidence>
<dbReference type="Pfam" id="PF01839">
    <property type="entry name" value="FG-GAP"/>
    <property type="match status" value="2"/>
</dbReference>
<evidence type="ECO:0000256" key="13">
    <source>
        <dbReference type="RuleBase" id="RU003762"/>
    </source>
</evidence>
<dbReference type="InterPro" id="IPR028994">
    <property type="entry name" value="Integrin_alpha_N"/>
</dbReference>
<evidence type="ECO:0000256" key="12">
    <source>
        <dbReference type="PROSITE-ProRule" id="PRU00803"/>
    </source>
</evidence>
<evidence type="ECO:0000256" key="4">
    <source>
        <dbReference type="ARBA" id="ARBA00022729"/>
    </source>
</evidence>
<keyword evidence="3 13" id="KW-0812">Transmembrane</keyword>
<dbReference type="Pfam" id="PF20806">
    <property type="entry name" value="Integrin_A_Ig_3"/>
    <property type="match status" value="1"/>
</dbReference>
<comment type="similarity">
    <text evidence="2 13">Belongs to the integrin alpha chain family.</text>
</comment>
<dbReference type="GO" id="GO:0007229">
    <property type="term" value="P:integrin-mediated signaling pathway"/>
    <property type="evidence" value="ECO:0007669"/>
    <property type="project" value="UniProtKB-KW"/>
</dbReference>
<keyword evidence="17" id="KW-1185">Reference proteome</keyword>
<organism evidence="17 18">
    <name type="scientific">Agrilus planipennis</name>
    <name type="common">Emerald ash borer</name>
    <name type="synonym">Agrilus marcopoli</name>
    <dbReference type="NCBI Taxonomy" id="224129"/>
    <lineage>
        <taxon>Eukaryota</taxon>
        <taxon>Metazoa</taxon>
        <taxon>Ecdysozoa</taxon>
        <taxon>Arthropoda</taxon>
        <taxon>Hexapoda</taxon>
        <taxon>Insecta</taxon>
        <taxon>Pterygota</taxon>
        <taxon>Neoptera</taxon>
        <taxon>Endopterygota</taxon>
        <taxon>Coleoptera</taxon>
        <taxon>Polyphaga</taxon>
        <taxon>Elateriformia</taxon>
        <taxon>Buprestoidea</taxon>
        <taxon>Buprestidae</taxon>
        <taxon>Agrilinae</taxon>
        <taxon>Agrilus</taxon>
    </lineage>
</organism>
<dbReference type="GO" id="GO:0007160">
    <property type="term" value="P:cell-matrix adhesion"/>
    <property type="evidence" value="ECO:0007669"/>
    <property type="project" value="TreeGrafter"/>
</dbReference>
<evidence type="ECO:0000256" key="11">
    <source>
        <dbReference type="ARBA" id="ARBA00023180"/>
    </source>
</evidence>
<dbReference type="Proteomes" id="UP000192223">
    <property type="component" value="Unplaced"/>
</dbReference>
<dbReference type="PRINTS" id="PR01185">
    <property type="entry name" value="INTEGRINA"/>
</dbReference>
<keyword evidence="11" id="KW-0325">Glycoprotein</keyword>
<dbReference type="OrthoDB" id="5317514at2759"/>
<dbReference type="Gene3D" id="2.60.40.1460">
    <property type="entry name" value="Integrin domains. Chain A, domain 2"/>
    <property type="match status" value="1"/>
</dbReference>
<evidence type="ECO:0000256" key="3">
    <source>
        <dbReference type="ARBA" id="ARBA00022692"/>
    </source>
</evidence>
<dbReference type="SUPFAM" id="SSF69179">
    <property type="entry name" value="Integrin domains"/>
    <property type="match status" value="3"/>
</dbReference>
<gene>
    <name evidence="18" type="primary">LOC108732568</name>
</gene>